<evidence type="ECO:0000313" key="3">
    <source>
        <dbReference type="EMBL" id="RGE70530.1"/>
    </source>
</evidence>
<proteinExistence type="predicted"/>
<dbReference type="InterPro" id="IPR006059">
    <property type="entry name" value="SBP"/>
</dbReference>
<evidence type="ECO:0000256" key="1">
    <source>
        <dbReference type="SAM" id="SignalP"/>
    </source>
</evidence>
<dbReference type="Gene3D" id="3.40.190.10">
    <property type="entry name" value="Periplasmic binding protein-like II"/>
    <property type="match status" value="2"/>
</dbReference>
<reference evidence="3 5" key="1">
    <citation type="submission" date="2018-08" db="EMBL/GenBank/DDBJ databases">
        <title>A genome reference for cultivated species of the human gut microbiota.</title>
        <authorList>
            <person name="Zou Y."/>
            <person name="Xue W."/>
            <person name="Luo G."/>
        </authorList>
    </citation>
    <scope>NUCLEOTIDE SEQUENCE [LARGE SCALE GENOMIC DNA]</scope>
    <source>
        <strain evidence="3 5">AF26-4BH</strain>
        <strain evidence="2">TF05-5AC</strain>
    </source>
</reference>
<organism evidence="3 5">
    <name type="scientific">Eisenbergiella massiliensis</name>
    <dbReference type="NCBI Taxonomy" id="1720294"/>
    <lineage>
        <taxon>Bacteria</taxon>
        <taxon>Bacillati</taxon>
        <taxon>Bacillota</taxon>
        <taxon>Clostridia</taxon>
        <taxon>Lachnospirales</taxon>
        <taxon>Lachnospiraceae</taxon>
        <taxon>Eisenbergiella</taxon>
    </lineage>
</organism>
<keyword evidence="4" id="KW-1185">Reference proteome</keyword>
<dbReference type="EMBL" id="QVLV01000031">
    <property type="protein sequence ID" value="RGE56035.1"/>
    <property type="molecule type" value="Genomic_DNA"/>
</dbReference>
<dbReference type="GeneID" id="97990248"/>
<name>A0A3E3ITX9_9FIRM</name>
<accession>A0A3E3ITX9</accession>
<dbReference type="Proteomes" id="UP000260812">
    <property type="component" value="Unassembled WGS sequence"/>
</dbReference>
<gene>
    <name evidence="3" type="ORF">DWY69_16480</name>
    <name evidence="2" type="ORF">DXC51_26170</name>
</gene>
<evidence type="ECO:0000313" key="4">
    <source>
        <dbReference type="Proteomes" id="UP000260812"/>
    </source>
</evidence>
<evidence type="ECO:0000313" key="5">
    <source>
        <dbReference type="Proteomes" id="UP000261166"/>
    </source>
</evidence>
<dbReference type="SUPFAM" id="SSF53850">
    <property type="entry name" value="Periplasmic binding protein-like II"/>
    <property type="match status" value="1"/>
</dbReference>
<feature type="signal peptide" evidence="1">
    <location>
        <begin position="1"/>
        <end position="23"/>
    </location>
</feature>
<dbReference type="PANTHER" id="PTHR43649:SF17">
    <property type="entry name" value="ABC TRANSPORTER SOLUTE BINDING PROTEIN-SUGAR TRANSPORT"/>
    <property type="match status" value="1"/>
</dbReference>
<dbReference type="AlphaFoldDB" id="A0A3E3ITX9"/>
<feature type="chain" id="PRO_5038303290" evidence="1">
    <location>
        <begin position="24"/>
        <end position="591"/>
    </location>
</feature>
<dbReference type="EMBL" id="QVLU01000015">
    <property type="protein sequence ID" value="RGE70530.1"/>
    <property type="molecule type" value="Genomic_DNA"/>
</dbReference>
<comment type="caution">
    <text evidence="3">The sequence shown here is derived from an EMBL/GenBank/DDBJ whole genome shotgun (WGS) entry which is preliminary data.</text>
</comment>
<dbReference type="OrthoDB" id="2644263at2"/>
<dbReference type="RefSeq" id="WP_025490373.1">
    <property type="nucleotide sequence ID" value="NZ_CANNOQ010000360.1"/>
</dbReference>
<keyword evidence="1" id="KW-0732">Signal</keyword>
<dbReference type="Proteomes" id="UP000261166">
    <property type="component" value="Unassembled WGS sequence"/>
</dbReference>
<dbReference type="Pfam" id="PF01547">
    <property type="entry name" value="SBP_bac_1"/>
    <property type="match status" value="1"/>
</dbReference>
<evidence type="ECO:0000313" key="2">
    <source>
        <dbReference type="EMBL" id="RGE56035.1"/>
    </source>
</evidence>
<protein>
    <submittedName>
        <fullName evidence="3">Extracellular solute-binding protein</fullName>
    </submittedName>
</protein>
<sequence length="591" mass="64873">MKRKWFEKFLAAFIAVTCVTGLAACGSAETANSTNMAQSDAVQTEASQTAADTVDSGELNLYGYEDPITLKVGLAFNSDFEWQGDESVDNNTWYNLYKENGINLDIMYNVDGSQQETKRTTAIASGNYPDIMAVSGSDLIKYAQTGVIADITEVYEKYASDQLREYQAWGDGNSLNAAKVDGKLYGIPQVNDYRGDAMMMFIRQDWLDNLNLEIPTTMEELKAVAKAFTEQDPDGNGVDDTYGLALNGKEGFNYWSGIQAFFEGYGAAPGYWNGQFTFIEKDGKVVWGGSLAEEMKAGLADLQEMYANGSLAKNFGTMDYNQITQDVGAGRCGIYFAPRWGAMVPVVDAVKANPEARIVSAKIPDGMGEGSSKPYIPTTPGTYFVISSKCKNPEALIKLCNLSVDKLCYYEDETEYDMYTGKGGVYSGWKACLVQLTSQGEAVENIDEEHEAIKTGNKEGLTQSQLIDVTNMEAYTTAVKDGTLIEKLEAEDPDVLAGIGMWTVSGDDLGGGITMVDLIKDNNYNYSVYNYIPTETMSSKFSTLDKLALETIVKIISGDSVDSYDTFLQSWEALGGTEVTREAQEWYDQNH</sequence>
<dbReference type="PROSITE" id="PS51257">
    <property type="entry name" value="PROKAR_LIPOPROTEIN"/>
    <property type="match status" value="1"/>
</dbReference>
<dbReference type="PANTHER" id="PTHR43649">
    <property type="entry name" value="ARABINOSE-BINDING PROTEIN-RELATED"/>
    <property type="match status" value="1"/>
</dbReference>
<dbReference type="InterPro" id="IPR050490">
    <property type="entry name" value="Bact_solute-bd_prot1"/>
</dbReference>